<keyword evidence="1" id="KW-0812">Transmembrane</keyword>
<dbReference type="EMBL" id="CP084167">
    <property type="protein sequence ID" value="UJG43599.1"/>
    <property type="molecule type" value="Genomic_DNA"/>
</dbReference>
<proteinExistence type="predicted"/>
<sequence length="188" mass="22033">MVNFEILNDIITILAFFISFSLLILKIIEVKRSKKRSQIIISEIEVNYIGKYIPSVFNLSGPETIEEQSNKYETKSMFEFSFAIKNWGTQTNSVKLIPYLDLFNDAKKRLKAVLYEPDESSLNFSLSPNEVKEQKIVYVSKTKVNSIKEIKLTINCRYDYKEGKKFKKKQRILLIKGDRLKKIIEEEE</sequence>
<keyword evidence="1" id="KW-1133">Transmembrane helix</keyword>
<dbReference type="AlphaFoldDB" id="A0A9Y1BR01"/>
<reference evidence="2" key="1">
    <citation type="journal article" date="2022" name="Nat. Microbiol.">
        <title>Unique mobile elements and scalable gene flow at the prokaryote-eukaryote boundary revealed by circularized Asgard archaea genomes.</title>
        <authorList>
            <person name="Wu F."/>
            <person name="Speth D.R."/>
            <person name="Philosof A."/>
            <person name="Cremiere A."/>
            <person name="Narayanan A."/>
            <person name="Barco R.A."/>
            <person name="Connon S.A."/>
            <person name="Amend J.P."/>
            <person name="Antoshechkin I.A."/>
            <person name="Orphan V.J."/>
        </authorList>
    </citation>
    <scope>NUCLEOTIDE SEQUENCE</scope>
    <source>
        <strain evidence="2">PR6</strain>
    </source>
</reference>
<feature type="transmembrane region" description="Helical" evidence="1">
    <location>
        <begin position="6"/>
        <end position="28"/>
    </location>
</feature>
<protein>
    <submittedName>
        <fullName evidence="2">Uncharacterized protein</fullName>
    </submittedName>
</protein>
<evidence type="ECO:0000256" key="1">
    <source>
        <dbReference type="SAM" id="Phobius"/>
    </source>
</evidence>
<gene>
    <name evidence="2" type="ORF">K9W46_00105</name>
</gene>
<dbReference type="Proteomes" id="UP001200513">
    <property type="component" value="Chromosome"/>
</dbReference>
<name>A0A9Y1BR01_9ARCH</name>
<keyword evidence="1" id="KW-0472">Membrane</keyword>
<evidence type="ECO:0000313" key="2">
    <source>
        <dbReference type="EMBL" id="UJG43599.1"/>
    </source>
</evidence>
<organism evidence="2">
    <name type="scientific">Candidatus Heimdallarchaeum endolithica</name>
    <dbReference type="NCBI Taxonomy" id="2876572"/>
    <lineage>
        <taxon>Archaea</taxon>
        <taxon>Promethearchaeati</taxon>
        <taxon>Candidatus Heimdallarchaeota</taxon>
        <taxon>Candidatus Heimdallarchaeia (ex Rinke et al. 2021) (nom. nud.)</taxon>
        <taxon>Candidatus Heimdallarchaeales</taxon>
        <taxon>Candidatus Heimdallarchaeaceae</taxon>
        <taxon>Candidatus Heimdallarchaeum</taxon>
    </lineage>
</organism>
<accession>A0A9Y1BR01</accession>